<keyword evidence="2" id="KW-1185">Reference proteome</keyword>
<dbReference type="Proteomes" id="UP001596026">
    <property type="component" value="Unassembled WGS sequence"/>
</dbReference>
<gene>
    <name evidence="1" type="ORF">ACFO3L_03000</name>
</gene>
<protein>
    <submittedName>
        <fullName evidence="1">Uncharacterized protein</fullName>
    </submittedName>
</protein>
<reference evidence="2" key="1">
    <citation type="journal article" date="2019" name="Int. J. Syst. Evol. Microbiol.">
        <title>The Global Catalogue of Microorganisms (GCM) 10K type strain sequencing project: providing services to taxonomists for standard genome sequencing and annotation.</title>
        <authorList>
            <consortium name="The Broad Institute Genomics Platform"/>
            <consortium name="The Broad Institute Genome Sequencing Center for Infectious Disease"/>
            <person name="Wu L."/>
            <person name="Ma J."/>
        </authorList>
    </citation>
    <scope>NUCLEOTIDE SEQUENCE [LARGE SCALE GENOMIC DNA]</scope>
    <source>
        <strain evidence="2">CGMCC 1.19061</strain>
    </source>
</reference>
<evidence type="ECO:0000313" key="1">
    <source>
        <dbReference type="EMBL" id="MFC4709598.1"/>
    </source>
</evidence>
<dbReference type="EMBL" id="JBHSGT010000019">
    <property type="protein sequence ID" value="MFC4709598.1"/>
    <property type="molecule type" value="Genomic_DNA"/>
</dbReference>
<proteinExistence type="predicted"/>
<evidence type="ECO:0000313" key="2">
    <source>
        <dbReference type="Proteomes" id="UP001596026"/>
    </source>
</evidence>
<dbReference type="RefSeq" id="WP_379963690.1">
    <property type="nucleotide sequence ID" value="NZ_JBHSGT010000019.1"/>
</dbReference>
<name>A0ABV9M345_9ENTE</name>
<organism evidence="1 2">
    <name type="scientific">Enterococcus eurekensis</name>
    <dbReference type="NCBI Taxonomy" id="1159753"/>
    <lineage>
        <taxon>Bacteria</taxon>
        <taxon>Bacillati</taxon>
        <taxon>Bacillota</taxon>
        <taxon>Bacilli</taxon>
        <taxon>Lactobacillales</taxon>
        <taxon>Enterococcaceae</taxon>
        <taxon>Enterococcus</taxon>
    </lineage>
</organism>
<comment type="caution">
    <text evidence="1">The sequence shown here is derived from an EMBL/GenBank/DDBJ whole genome shotgun (WGS) entry which is preliminary data.</text>
</comment>
<accession>A0ABV9M345</accession>
<sequence>MAFQHSLVVIKNYFTATEECIDNYRFCLKSIKELLAHCVFDPYLAYELANYVDPAISPAYEEEIYAILPIIGRDKHTSLILYKDSWLVVELAPIEIVKEILMRFNQLKYEPYIEAIQSFFEKKIRRVPVATNRYSLMPIGGKNDKQTIWINAGRVSEIISNPFNSTVILDNHFKLAVERVEMRIYELMRRGFISHGVIKRDFSNLATRPTTFLFNFLNISSTEVTRKVLKEISYNDLPGKYLDFRNRYNQSYDNYQRKIFLKELDIEA</sequence>